<feature type="region of interest" description="Disordered" evidence="1">
    <location>
        <begin position="1"/>
        <end position="23"/>
    </location>
</feature>
<dbReference type="InterPro" id="IPR053134">
    <property type="entry name" value="RNA-dir_DNA_polymerase"/>
</dbReference>
<gene>
    <name evidence="3" type="primary">pol_83</name>
    <name evidence="3" type="ORF">CK203_029882</name>
</gene>
<dbReference type="Proteomes" id="UP000288805">
    <property type="component" value="Unassembled WGS sequence"/>
</dbReference>
<feature type="region of interest" description="Disordered" evidence="1">
    <location>
        <begin position="251"/>
        <end position="302"/>
    </location>
</feature>
<dbReference type="Gene3D" id="3.30.70.270">
    <property type="match status" value="1"/>
</dbReference>
<dbReference type="EMBL" id="QGNW01000119">
    <property type="protein sequence ID" value="RVW94729.1"/>
    <property type="molecule type" value="Genomic_DNA"/>
</dbReference>
<dbReference type="PANTHER" id="PTHR24559:SF444">
    <property type="entry name" value="REVERSE TRANSCRIPTASE DOMAIN-CONTAINING PROTEIN"/>
    <property type="match status" value="1"/>
</dbReference>
<dbReference type="InterPro" id="IPR043502">
    <property type="entry name" value="DNA/RNA_pol_sf"/>
</dbReference>
<dbReference type="AlphaFoldDB" id="A0A438IEB7"/>
<dbReference type="InterPro" id="IPR043128">
    <property type="entry name" value="Rev_trsase/Diguanyl_cyclase"/>
</dbReference>
<feature type="region of interest" description="Disordered" evidence="1">
    <location>
        <begin position="142"/>
        <end position="169"/>
    </location>
</feature>
<feature type="domain" description="Reverse transcriptase" evidence="2">
    <location>
        <begin position="43"/>
        <end position="105"/>
    </location>
</feature>
<accession>A0A438IEB7</accession>
<feature type="compositionally biased region" description="Polar residues" evidence="1">
    <location>
        <begin position="268"/>
        <end position="278"/>
    </location>
</feature>
<evidence type="ECO:0000259" key="2">
    <source>
        <dbReference type="Pfam" id="PF00078"/>
    </source>
</evidence>
<evidence type="ECO:0000313" key="4">
    <source>
        <dbReference type="Proteomes" id="UP000288805"/>
    </source>
</evidence>
<dbReference type="Pfam" id="PF00078">
    <property type="entry name" value="RVT_1"/>
    <property type="match status" value="1"/>
</dbReference>
<name>A0A438IEB7_VITVI</name>
<dbReference type="Gene3D" id="3.10.10.10">
    <property type="entry name" value="HIV Type 1 Reverse Transcriptase, subunit A, domain 1"/>
    <property type="match status" value="1"/>
</dbReference>
<proteinExistence type="predicted"/>
<sequence length="400" mass="45552">MHAQKTAFPCPNRSDVDSTSGKGCSLSWMPSPDITKSPCPRMTKKKTAFITPHDLYCYKVMPFRLKNAGATYQKLMTKIFKPLIGHSVEVYIDDIVVKSKLENSISFITRSFSPLAKVWHETKSFQMRLWRECRQISRFMVSPKGHRSSPDQVKTVMETPPPRNKKELHASPANRCVRAFHSPLHDELRPFFLAIRKAGSTGWTGNCQNALERINIVLCNPRSQRRNYTCIWQCQNGQFNAVLFRCPSPRSRNPSTTSAGHCRRGNQIFKNGANNLSPSKRCPKSPALFSSPPGDRVNRSTSSQILHKPDLTGRMLQWAIELSEFGIEFQPRLSMKGQVMADFVLEYSRRPSQHTNQVNKNGGLCELTEPHDLRLRNWAPTTIPNREHLEQAIRLGFSCL</sequence>
<evidence type="ECO:0000313" key="3">
    <source>
        <dbReference type="EMBL" id="RVW94729.1"/>
    </source>
</evidence>
<evidence type="ECO:0000256" key="1">
    <source>
        <dbReference type="SAM" id="MobiDB-lite"/>
    </source>
</evidence>
<dbReference type="CDD" id="cd01647">
    <property type="entry name" value="RT_LTR"/>
    <property type="match status" value="1"/>
</dbReference>
<dbReference type="SUPFAM" id="SSF56672">
    <property type="entry name" value="DNA/RNA polymerases"/>
    <property type="match status" value="1"/>
</dbReference>
<organism evidence="3 4">
    <name type="scientific">Vitis vinifera</name>
    <name type="common">Grape</name>
    <dbReference type="NCBI Taxonomy" id="29760"/>
    <lineage>
        <taxon>Eukaryota</taxon>
        <taxon>Viridiplantae</taxon>
        <taxon>Streptophyta</taxon>
        <taxon>Embryophyta</taxon>
        <taxon>Tracheophyta</taxon>
        <taxon>Spermatophyta</taxon>
        <taxon>Magnoliopsida</taxon>
        <taxon>eudicotyledons</taxon>
        <taxon>Gunneridae</taxon>
        <taxon>Pentapetalae</taxon>
        <taxon>rosids</taxon>
        <taxon>Vitales</taxon>
        <taxon>Vitaceae</taxon>
        <taxon>Viteae</taxon>
        <taxon>Vitis</taxon>
    </lineage>
</organism>
<dbReference type="PANTHER" id="PTHR24559">
    <property type="entry name" value="TRANSPOSON TY3-I GAG-POL POLYPROTEIN"/>
    <property type="match status" value="1"/>
</dbReference>
<dbReference type="InterPro" id="IPR000477">
    <property type="entry name" value="RT_dom"/>
</dbReference>
<protein>
    <submittedName>
        <fullName evidence="3">Retrovirus-related Pol polyprotein from transposon 17.6</fullName>
    </submittedName>
</protein>
<comment type="caution">
    <text evidence="3">The sequence shown here is derived from an EMBL/GenBank/DDBJ whole genome shotgun (WGS) entry which is preliminary data.</text>
</comment>
<reference evidence="3 4" key="1">
    <citation type="journal article" date="2018" name="PLoS Genet.">
        <title>Population sequencing reveals clonal diversity and ancestral inbreeding in the grapevine cultivar Chardonnay.</title>
        <authorList>
            <person name="Roach M.J."/>
            <person name="Johnson D.L."/>
            <person name="Bohlmann J."/>
            <person name="van Vuuren H.J."/>
            <person name="Jones S.J."/>
            <person name="Pretorius I.S."/>
            <person name="Schmidt S.A."/>
            <person name="Borneman A.R."/>
        </authorList>
    </citation>
    <scope>NUCLEOTIDE SEQUENCE [LARGE SCALE GENOMIC DNA]</scope>
    <source>
        <strain evidence="4">cv. Chardonnay</strain>
        <tissue evidence="3">Leaf</tissue>
    </source>
</reference>